<dbReference type="GO" id="GO:0008270">
    <property type="term" value="F:zinc ion binding"/>
    <property type="evidence" value="ECO:0007669"/>
    <property type="project" value="UniProtKB-KW"/>
</dbReference>
<keyword evidence="6 10" id="KW-0863">Zinc-finger</keyword>
<dbReference type="Pfam" id="PF02037">
    <property type="entry name" value="SAP"/>
    <property type="match status" value="1"/>
</dbReference>
<keyword evidence="15" id="KW-0436">Ligase</keyword>
<dbReference type="SUPFAM" id="SSF68906">
    <property type="entry name" value="SAP domain"/>
    <property type="match status" value="1"/>
</dbReference>
<dbReference type="GO" id="GO:0003712">
    <property type="term" value="F:transcription coregulator activity"/>
    <property type="evidence" value="ECO:0007669"/>
    <property type="project" value="TreeGrafter"/>
</dbReference>
<dbReference type="PANTHER" id="PTHR10782">
    <property type="entry name" value="ZINC FINGER MIZ DOMAIN-CONTAINING PROTEIN"/>
    <property type="match status" value="1"/>
</dbReference>
<feature type="compositionally biased region" description="Basic and acidic residues" evidence="11">
    <location>
        <begin position="414"/>
        <end position="426"/>
    </location>
</feature>
<evidence type="ECO:0000259" key="13">
    <source>
        <dbReference type="PROSITE" id="PS51044"/>
    </source>
</evidence>
<evidence type="ECO:0000256" key="8">
    <source>
        <dbReference type="ARBA" id="ARBA00022833"/>
    </source>
</evidence>
<dbReference type="EMBL" id="HBUF01364177">
    <property type="protein sequence ID" value="CAG6722632.1"/>
    <property type="molecule type" value="Transcribed_RNA"/>
</dbReference>
<dbReference type="GO" id="GO:0016925">
    <property type="term" value="P:protein sumoylation"/>
    <property type="evidence" value="ECO:0007669"/>
    <property type="project" value="UniProtKB-UniPathway"/>
</dbReference>
<protein>
    <submittedName>
        <fullName evidence="15">E3 SUMO-protein ligase PIAS1</fullName>
    </submittedName>
</protein>
<dbReference type="FunFam" id="2.60.120.780:FF:000001">
    <property type="entry name" value="E3 SUMO-protein ligase PIAS2 isoform X1"/>
    <property type="match status" value="1"/>
</dbReference>
<reference evidence="15" key="1">
    <citation type="submission" date="2021-05" db="EMBL/GenBank/DDBJ databases">
        <authorList>
            <person name="Alioto T."/>
            <person name="Alioto T."/>
            <person name="Gomez Garrido J."/>
        </authorList>
    </citation>
    <scope>NUCLEOTIDE SEQUENCE</scope>
</reference>
<keyword evidence="4" id="KW-0808">Transferase</keyword>
<dbReference type="InterPro" id="IPR003034">
    <property type="entry name" value="SAP_dom"/>
</dbReference>
<dbReference type="Pfam" id="PF02891">
    <property type="entry name" value="zf-MIZ"/>
    <property type="match status" value="1"/>
</dbReference>
<evidence type="ECO:0000259" key="14">
    <source>
        <dbReference type="PROSITE" id="PS51466"/>
    </source>
</evidence>
<keyword evidence="7" id="KW-0833">Ubl conjugation pathway</keyword>
<comment type="similarity">
    <text evidence="3">Belongs to the PIAS family.</text>
</comment>
<dbReference type="Gene3D" id="3.30.40.10">
    <property type="entry name" value="Zinc/RING finger domain, C3HC4 (zinc finger)"/>
    <property type="match status" value="1"/>
</dbReference>
<dbReference type="InterPro" id="IPR013083">
    <property type="entry name" value="Znf_RING/FYVE/PHD"/>
</dbReference>
<evidence type="ECO:0000259" key="12">
    <source>
        <dbReference type="PROSITE" id="PS50800"/>
    </source>
</evidence>
<organism evidence="15">
    <name type="scientific">Cacopsylla melanoneura</name>
    <dbReference type="NCBI Taxonomy" id="428564"/>
    <lineage>
        <taxon>Eukaryota</taxon>
        <taxon>Metazoa</taxon>
        <taxon>Ecdysozoa</taxon>
        <taxon>Arthropoda</taxon>
        <taxon>Hexapoda</taxon>
        <taxon>Insecta</taxon>
        <taxon>Pterygota</taxon>
        <taxon>Neoptera</taxon>
        <taxon>Paraneoptera</taxon>
        <taxon>Hemiptera</taxon>
        <taxon>Sternorrhyncha</taxon>
        <taxon>Psylloidea</taxon>
        <taxon>Psyllidae</taxon>
        <taxon>Psyllinae</taxon>
        <taxon>Cacopsylla</taxon>
    </lineage>
</organism>
<feature type="domain" description="SP-RING-type" evidence="13">
    <location>
        <begin position="316"/>
        <end position="401"/>
    </location>
</feature>
<dbReference type="PROSITE" id="PS50800">
    <property type="entry name" value="SAP"/>
    <property type="match status" value="1"/>
</dbReference>
<comment type="subcellular location">
    <subcellularLocation>
        <location evidence="1">Nucleus</location>
    </subcellularLocation>
</comment>
<evidence type="ECO:0000256" key="1">
    <source>
        <dbReference type="ARBA" id="ARBA00004123"/>
    </source>
</evidence>
<evidence type="ECO:0000256" key="7">
    <source>
        <dbReference type="ARBA" id="ARBA00022786"/>
    </source>
</evidence>
<keyword evidence="8" id="KW-0862">Zinc</keyword>
<comment type="pathway">
    <text evidence="2">Protein modification; protein sumoylation.</text>
</comment>
<evidence type="ECO:0000256" key="5">
    <source>
        <dbReference type="ARBA" id="ARBA00022723"/>
    </source>
</evidence>
<dbReference type="PROSITE" id="PS51044">
    <property type="entry name" value="ZF_SP_RING"/>
    <property type="match status" value="1"/>
</dbReference>
<feature type="domain" description="SAP" evidence="12">
    <location>
        <begin position="15"/>
        <end position="49"/>
    </location>
</feature>
<dbReference type="GO" id="GO:0005634">
    <property type="term" value="C:nucleus"/>
    <property type="evidence" value="ECO:0007669"/>
    <property type="project" value="UniProtKB-SubCell"/>
</dbReference>
<dbReference type="GO" id="GO:0000785">
    <property type="term" value="C:chromatin"/>
    <property type="evidence" value="ECO:0007669"/>
    <property type="project" value="TreeGrafter"/>
</dbReference>
<proteinExistence type="inferred from homology"/>
<feature type="region of interest" description="Disordered" evidence="11">
    <location>
        <begin position="406"/>
        <end position="426"/>
    </location>
</feature>
<dbReference type="SMART" id="SM00513">
    <property type="entry name" value="SAP"/>
    <property type="match status" value="1"/>
</dbReference>
<evidence type="ECO:0000256" key="10">
    <source>
        <dbReference type="PROSITE-ProRule" id="PRU00452"/>
    </source>
</evidence>
<evidence type="ECO:0000256" key="9">
    <source>
        <dbReference type="ARBA" id="ARBA00023242"/>
    </source>
</evidence>
<dbReference type="PROSITE" id="PS51466">
    <property type="entry name" value="PINIT"/>
    <property type="match status" value="1"/>
</dbReference>
<dbReference type="InterPro" id="IPR036361">
    <property type="entry name" value="SAP_dom_sf"/>
</dbReference>
<keyword evidence="5" id="KW-0479">Metal-binding</keyword>
<evidence type="ECO:0000256" key="11">
    <source>
        <dbReference type="SAM" id="MobiDB-lite"/>
    </source>
</evidence>
<feature type="domain" description="PINIT" evidence="14">
    <location>
        <begin position="120"/>
        <end position="284"/>
    </location>
</feature>
<dbReference type="PANTHER" id="PTHR10782:SF94">
    <property type="entry name" value="SUPPRESSOR OF VARIEGATION 2-10, ISOFORM I"/>
    <property type="match status" value="1"/>
</dbReference>
<evidence type="ECO:0000256" key="6">
    <source>
        <dbReference type="ARBA" id="ARBA00022771"/>
    </source>
</evidence>
<dbReference type="InterPro" id="IPR004181">
    <property type="entry name" value="Znf_MIZ"/>
</dbReference>
<dbReference type="InterPro" id="IPR038654">
    <property type="entry name" value="PINIT_sf"/>
</dbReference>
<evidence type="ECO:0000313" key="15">
    <source>
        <dbReference type="EMBL" id="CAG6722632.1"/>
    </source>
</evidence>
<evidence type="ECO:0000256" key="2">
    <source>
        <dbReference type="ARBA" id="ARBA00004718"/>
    </source>
</evidence>
<dbReference type="GO" id="GO:0061665">
    <property type="term" value="F:SUMO ligase activity"/>
    <property type="evidence" value="ECO:0007669"/>
    <property type="project" value="TreeGrafter"/>
</dbReference>
<dbReference type="Gene3D" id="2.60.120.780">
    <property type="entry name" value="PINIT domain"/>
    <property type="match status" value="1"/>
</dbReference>
<sequence>MSAVVEDMAYYKNIVQKLKVADLQNILAYVGKRSNGRKTELQARVLNMIRSRNSGGMLKIKEIYAQLMANQQRMNPPITTPAPTPTVDLAPFNVNNYFLPPMSSGSLFNLPVATPGNTIDSNHMAGAVHPDVKFRKLPFYDLIDVLLRPASLGAPNGPQLQYSRSAVTRQQQYQFYLSPQHLKHLQNKPQQAQIQVRLCKIEPTEQDDAFPNGLAIRVNNKYITLPNFIPSNKQNVPPKRPAEPLNITSKCLMSVSSPTKVFVTWDEEYNSPRFALGISLVDKLDSGDLIHRLRSKAARPAEFTMGYIKEKYNSENDSEIKTLELTSSLICPLGKMRMTFPTKASTCAHLQCFDGATFIKMNELKPKWNCPVCDKPAYYDTLAIDGYFYDIIRACPKSNEIQLRPDGTWSMSSDQEKESSRSTMETHRFSPINMSTKDAAQPSKVSILENERRRRRRRIAFSNLFPFNFQTQIACLFCLFQICLKSNKT</sequence>
<evidence type="ECO:0000256" key="4">
    <source>
        <dbReference type="ARBA" id="ARBA00022679"/>
    </source>
</evidence>
<dbReference type="GO" id="GO:0006357">
    <property type="term" value="P:regulation of transcription by RNA polymerase II"/>
    <property type="evidence" value="ECO:0007669"/>
    <property type="project" value="TreeGrafter"/>
</dbReference>
<dbReference type="GO" id="GO:0016874">
    <property type="term" value="F:ligase activity"/>
    <property type="evidence" value="ECO:0007669"/>
    <property type="project" value="UniProtKB-KW"/>
</dbReference>
<dbReference type="AlphaFoldDB" id="A0A8D8VH48"/>
<accession>A0A8D8VH48</accession>
<dbReference type="InterPro" id="IPR023321">
    <property type="entry name" value="PINIT"/>
</dbReference>
<keyword evidence="9" id="KW-0539">Nucleus</keyword>
<dbReference type="Pfam" id="PF14324">
    <property type="entry name" value="PINIT"/>
    <property type="match status" value="1"/>
</dbReference>
<dbReference type="Gene3D" id="1.10.720.30">
    <property type="entry name" value="SAP domain"/>
    <property type="match status" value="1"/>
</dbReference>
<dbReference type="UniPathway" id="UPA00886"/>
<evidence type="ECO:0000256" key="3">
    <source>
        <dbReference type="ARBA" id="ARBA00005383"/>
    </source>
</evidence>
<name>A0A8D8VH48_9HEMI</name>